<dbReference type="Proteomes" id="UP000245910">
    <property type="component" value="Chromosome I"/>
</dbReference>
<evidence type="ECO:0000259" key="1">
    <source>
        <dbReference type="Pfam" id="PF12756"/>
    </source>
</evidence>
<dbReference type="SUPFAM" id="SSF57667">
    <property type="entry name" value="beta-beta-alpha zinc fingers"/>
    <property type="match status" value="1"/>
</dbReference>
<protein>
    <recommendedName>
        <fullName evidence="1">ZN622/Rei1/Reh1 zinc finger C2H2-type domain-containing protein</fullName>
    </recommendedName>
</protein>
<feature type="domain" description="ZN622/Rei1/Reh1 zinc finger C2H2-type" evidence="1">
    <location>
        <begin position="91"/>
        <end position="136"/>
    </location>
</feature>
<name>A0A2L2TZ07_9HYPO</name>
<reference evidence="3" key="1">
    <citation type="submission" date="2014-10" db="EMBL/GenBank/DDBJ databases">
        <authorList>
            <person name="King R."/>
        </authorList>
    </citation>
    <scope>NUCLEOTIDE SEQUENCE [LARGE SCALE GENOMIC DNA]</scope>
    <source>
        <strain evidence="3">A3/5</strain>
    </source>
</reference>
<dbReference type="InterPro" id="IPR036236">
    <property type="entry name" value="Znf_C2H2_sf"/>
</dbReference>
<keyword evidence="3" id="KW-1185">Reference proteome</keyword>
<dbReference type="AlphaFoldDB" id="A0A2L2TZ07"/>
<dbReference type="InterPro" id="IPR041661">
    <property type="entry name" value="ZN622/Rei1/Reh1_Znf-C2H2"/>
</dbReference>
<dbReference type="EMBL" id="LN649229">
    <property type="protein sequence ID" value="CEI66345.1"/>
    <property type="molecule type" value="Genomic_DNA"/>
</dbReference>
<proteinExistence type="predicted"/>
<dbReference type="Pfam" id="PF12756">
    <property type="entry name" value="zf-C2H2_2"/>
    <property type="match status" value="1"/>
</dbReference>
<evidence type="ECO:0000313" key="2">
    <source>
        <dbReference type="EMBL" id="CEI66345.1"/>
    </source>
</evidence>
<sequence>MCLDTIEEHYQSSESEPKYARNLVHQEKIVSNDDCSACHIDPLSFDTEMSFAVDHSSAESIDPDIEMAFGVNTHSVGDFEGNNLEIPDAETCLFCANGSNSFDESLAHMKANHNFNIPNKSRLNSEPVNLVDYFRHLRLKDDSTT</sequence>
<accession>A0A2L2TZ07</accession>
<evidence type="ECO:0000313" key="3">
    <source>
        <dbReference type="Proteomes" id="UP000245910"/>
    </source>
</evidence>
<organism evidence="2 3">
    <name type="scientific">Fusarium venenatum</name>
    <dbReference type="NCBI Taxonomy" id="56646"/>
    <lineage>
        <taxon>Eukaryota</taxon>
        <taxon>Fungi</taxon>
        <taxon>Dikarya</taxon>
        <taxon>Ascomycota</taxon>
        <taxon>Pezizomycotina</taxon>
        <taxon>Sordariomycetes</taxon>
        <taxon>Hypocreomycetidae</taxon>
        <taxon>Hypocreales</taxon>
        <taxon>Nectriaceae</taxon>
        <taxon>Fusarium</taxon>
    </lineage>
</organism>